<dbReference type="AlphaFoldDB" id="A0AAX6E9C9"/>
<comment type="caution">
    <text evidence="2">The sequence shown here is derived from an EMBL/GenBank/DDBJ whole genome shotgun (WGS) entry which is preliminary data.</text>
</comment>
<evidence type="ECO:0000313" key="2">
    <source>
        <dbReference type="EMBL" id="KAJ6800561.1"/>
    </source>
</evidence>
<proteinExistence type="predicted"/>
<dbReference type="EMBL" id="JANAVB010038619">
    <property type="protein sequence ID" value="KAJ6800561.1"/>
    <property type="molecule type" value="Genomic_DNA"/>
</dbReference>
<keyword evidence="3" id="KW-1185">Reference proteome</keyword>
<feature type="region of interest" description="Disordered" evidence="1">
    <location>
        <begin position="31"/>
        <end position="50"/>
    </location>
</feature>
<evidence type="ECO:0000313" key="3">
    <source>
        <dbReference type="Proteomes" id="UP001140949"/>
    </source>
</evidence>
<accession>A0AAX6E9C9</accession>
<evidence type="ECO:0000256" key="1">
    <source>
        <dbReference type="SAM" id="MobiDB-lite"/>
    </source>
</evidence>
<feature type="compositionally biased region" description="Polar residues" evidence="1">
    <location>
        <begin position="31"/>
        <end position="40"/>
    </location>
</feature>
<gene>
    <name evidence="2" type="ORF">M6B38_201065</name>
</gene>
<protein>
    <submittedName>
        <fullName evidence="2">Uncharacterized protein</fullName>
    </submittedName>
</protein>
<sequence length="50" mass="5616">MGFPLSLRSGFLSTYKGSSILEKQTLEPLQPNSSRLNQKFQGRRSCVLQS</sequence>
<dbReference type="Proteomes" id="UP001140949">
    <property type="component" value="Unassembled WGS sequence"/>
</dbReference>
<reference evidence="2" key="1">
    <citation type="journal article" date="2023" name="GigaByte">
        <title>Genome assembly of the bearded iris, Iris pallida Lam.</title>
        <authorList>
            <person name="Bruccoleri R.E."/>
            <person name="Oakeley E.J."/>
            <person name="Faust A.M.E."/>
            <person name="Altorfer M."/>
            <person name="Dessus-Babus S."/>
            <person name="Burckhardt D."/>
            <person name="Oertli M."/>
            <person name="Naumann U."/>
            <person name="Petersen F."/>
            <person name="Wong J."/>
        </authorList>
    </citation>
    <scope>NUCLEOTIDE SEQUENCE</scope>
    <source>
        <strain evidence="2">GSM-AAB239-AS_SAM_17_03QT</strain>
    </source>
</reference>
<name>A0AAX6E9C9_IRIPA</name>
<reference evidence="2" key="2">
    <citation type="submission" date="2023-04" db="EMBL/GenBank/DDBJ databases">
        <authorList>
            <person name="Bruccoleri R.E."/>
            <person name="Oakeley E.J."/>
            <person name="Faust A.-M."/>
            <person name="Dessus-Babus S."/>
            <person name="Altorfer M."/>
            <person name="Burckhardt D."/>
            <person name="Oertli M."/>
            <person name="Naumann U."/>
            <person name="Petersen F."/>
            <person name="Wong J."/>
        </authorList>
    </citation>
    <scope>NUCLEOTIDE SEQUENCE</scope>
    <source>
        <strain evidence="2">GSM-AAB239-AS_SAM_17_03QT</strain>
        <tissue evidence="2">Leaf</tissue>
    </source>
</reference>
<organism evidence="2 3">
    <name type="scientific">Iris pallida</name>
    <name type="common">Sweet iris</name>
    <dbReference type="NCBI Taxonomy" id="29817"/>
    <lineage>
        <taxon>Eukaryota</taxon>
        <taxon>Viridiplantae</taxon>
        <taxon>Streptophyta</taxon>
        <taxon>Embryophyta</taxon>
        <taxon>Tracheophyta</taxon>
        <taxon>Spermatophyta</taxon>
        <taxon>Magnoliopsida</taxon>
        <taxon>Liliopsida</taxon>
        <taxon>Asparagales</taxon>
        <taxon>Iridaceae</taxon>
        <taxon>Iridoideae</taxon>
        <taxon>Irideae</taxon>
        <taxon>Iris</taxon>
    </lineage>
</organism>